<reference evidence="1" key="1">
    <citation type="submission" date="2014-09" db="EMBL/GenBank/DDBJ databases">
        <authorList>
            <person name="Magalhaes I.L.F."/>
            <person name="Oliveira U."/>
            <person name="Santos F.R."/>
            <person name="Vidigal T.H.D.A."/>
            <person name="Brescovit A.D."/>
            <person name="Santos A.J."/>
        </authorList>
    </citation>
    <scope>NUCLEOTIDE SEQUENCE</scope>
    <source>
        <tissue evidence="1">Shoot tissue taken approximately 20 cm above the soil surface</tissue>
    </source>
</reference>
<reference evidence="1" key="2">
    <citation type="journal article" date="2015" name="Data Brief">
        <title>Shoot transcriptome of the giant reed, Arundo donax.</title>
        <authorList>
            <person name="Barrero R.A."/>
            <person name="Guerrero F.D."/>
            <person name="Moolhuijzen P."/>
            <person name="Goolsby J.A."/>
            <person name="Tidwell J."/>
            <person name="Bellgard S.E."/>
            <person name="Bellgard M.I."/>
        </authorList>
    </citation>
    <scope>NUCLEOTIDE SEQUENCE</scope>
    <source>
        <tissue evidence="1">Shoot tissue taken approximately 20 cm above the soil surface</tissue>
    </source>
</reference>
<organism evidence="1">
    <name type="scientific">Arundo donax</name>
    <name type="common">Giant reed</name>
    <name type="synonym">Donax arundinaceus</name>
    <dbReference type="NCBI Taxonomy" id="35708"/>
    <lineage>
        <taxon>Eukaryota</taxon>
        <taxon>Viridiplantae</taxon>
        <taxon>Streptophyta</taxon>
        <taxon>Embryophyta</taxon>
        <taxon>Tracheophyta</taxon>
        <taxon>Spermatophyta</taxon>
        <taxon>Magnoliopsida</taxon>
        <taxon>Liliopsida</taxon>
        <taxon>Poales</taxon>
        <taxon>Poaceae</taxon>
        <taxon>PACMAD clade</taxon>
        <taxon>Arundinoideae</taxon>
        <taxon>Arundineae</taxon>
        <taxon>Arundo</taxon>
    </lineage>
</organism>
<proteinExistence type="predicted"/>
<name>A0A0A9CD59_ARUDO</name>
<sequence length="25" mass="2975">MLLLDFFRMLQQCIYYPLGIAILKA</sequence>
<accession>A0A0A9CD59</accession>
<evidence type="ECO:0000313" key="1">
    <source>
        <dbReference type="EMBL" id="JAD72388.1"/>
    </source>
</evidence>
<dbReference type="AlphaFoldDB" id="A0A0A9CD59"/>
<dbReference type="EMBL" id="GBRH01225507">
    <property type="protein sequence ID" value="JAD72388.1"/>
    <property type="molecule type" value="Transcribed_RNA"/>
</dbReference>
<protein>
    <submittedName>
        <fullName evidence="1">Uncharacterized protein</fullName>
    </submittedName>
</protein>